<dbReference type="EMBL" id="JADOUF010000001">
    <property type="protein sequence ID" value="MBG6141460.1"/>
    <property type="molecule type" value="Genomic_DNA"/>
</dbReference>
<evidence type="ECO:0000313" key="5">
    <source>
        <dbReference type="Proteomes" id="UP000622552"/>
    </source>
</evidence>
<dbReference type="PANTHER" id="PTHR43877">
    <property type="entry name" value="AMINOALKYLPHOSPHONATE N-ACETYLTRANSFERASE-RELATED-RELATED"/>
    <property type="match status" value="1"/>
</dbReference>
<comment type="caution">
    <text evidence="4">The sequence shown here is derived from an EMBL/GenBank/DDBJ whole genome shotgun (WGS) entry which is preliminary data.</text>
</comment>
<dbReference type="InterPro" id="IPR016181">
    <property type="entry name" value="Acyl_CoA_acyltransferase"/>
</dbReference>
<dbReference type="PROSITE" id="PS51186">
    <property type="entry name" value="GNAT"/>
    <property type="match status" value="1"/>
</dbReference>
<evidence type="ECO:0000256" key="2">
    <source>
        <dbReference type="ARBA" id="ARBA00023315"/>
    </source>
</evidence>
<sequence>MSADPDEYRPEDERSWLRCRVLSFLDTDYYDDVVTSKSNSDAAVQLVVRHCGEVVGLLDATVDGAAATVECLAVHPDHRGCGIAGALLDAALSRLAALGARRVDAWTREDAPALVWYAAQGFRETTRYLHVYASAYTGDLGGPLADTVRSASGLTPMGLFAHAPVEREAELRERYRRVYVCRRFERDISG</sequence>
<dbReference type="SUPFAM" id="SSF55729">
    <property type="entry name" value="Acyl-CoA N-acyltransferases (Nat)"/>
    <property type="match status" value="1"/>
</dbReference>
<proteinExistence type="predicted"/>
<accession>A0A8J7GP67</accession>
<reference evidence="4" key="1">
    <citation type="submission" date="2020-11" db="EMBL/GenBank/DDBJ databases">
        <title>Sequencing the genomes of 1000 actinobacteria strains.</title>
        <authorList>
            <person name="Klenk H.-P."/>
        </authorList>
    </citation>
    <scope>NUCLEOTIDE SEQUENCE</scope>
    <source>
        <strain evidence="4">DSM 45356</strain>
    </source>
</reference>
<dbReference type="Proteomes" id="UP000622552">
    <property type="component" value="Unassembled WGS sequence"/>
</dbReference>
<dbReference type="AlphaFoldDB" id="A0A8J7GP67"/>
<name>A0A8J7GP67_9ACTN</name>
<feature type="domain" description="N-acetyltransferase" evidence="3">
    <location>
        <begin position="3"/>
        <end position="143"/>
    </location>
</feature>
<dbReference type="Pfam" id="PF13508">
    <property type="entry name" value="Acetyltransf_7"/>
    <property type="match status" value="1"/>
</dbReference>
<organism evidence="4 5">
    <name type="scientific">Longispora fulva</name>
    <dbReference type="NCBI Taxonomy" id="619741"/>
    <lineage>
        <taxon>Bacteria</taxon>
        <taxon>Bacillati</taxon>
        <taxon>Actinomycetota</taxon>
        <taxon>Actinomycetes</taxon>
        <taxon>Micromonosporales</taxon>
        <taxon>Micromonosporaceae</taxon>
        <taxon>Longispora</taxon>
    </lineage>
</organism>
<dbReference type="CDD" id="cd04301">
    <property type="entry name" value="NAT_SF"/>
    <property type="match status" value="1"/>
</dbReference>
<dbReference type="GO" id="GO:0016747">
    <property type="term" value="F:acyltransferase activity, transferring groups other than amino-acyl groups"/>
    <property type="evidence" value="ECO:0007669"/>
    <property type="project" value="InterPro"/>
</dbReference>
<keyword evidence="4" id="KW-0687">Ribonucleoprotein</keyword>
<keyword evidence="4" id="KW-0689">Ribosomal protein</keyword>
<dbReference type="GO" id="GO:0005840">
    <property type="term" value="C:ribosome"/>
    <property type="evidence" value="ECO:0007669"/>
    <property type="project" value="UniProtKB-KW"/>
</dbReference>
<dbReference type="RefSeq" id="WP_197007870.1">
    <property type="nucleotide sequence ID" value="NZ_BONS01000013.1"/>
</dbReference>
<keyword evidence="1" id="KW-0808">Transferase</keyword>
<evidence type="ECO:0000256" key="1">
    <source>
        <dbReference type="ARBA" id="ARBA00022679"/>
    </source>
</evidence>
<protein>
    <submittedName>
        <fullName evidence="4">Ribosomal protein S18 acetylase RimI-like enzyme</fullName>
    </submittedName>
</protein>
<evidence type="ECO:0000259" key="3">
    <source>
        <dbReference type="PROSITE" id="PS51186"/>
    </source>
</evidence>
<dbReference type="InterPro" id="IPR000182">
    <property type="entry name" value="GNAT_dom"/>
</dbReference>
<keyword evidence="5" id="KW-1185">Reference proteome</keyword>
<dbReference type="InterPro" id="IPR050832">
    <property type="entry name" value="Bact_Acetyltransf"/>
</dbReference>
<dbReference type="Gene3D" id="3.40.630.30">
    <property type="match status" value="1"/>
</dbReference>
<evidence type="ECO:0000313" key="4">
    <source>
        <dbReference type="EMBL" id="MBG6141460.1"/>
    </source>
</evidence>
<gene>
    <name evidence="4" type="ORF">IW245_007654</name>
</gene>
<keyword evidence="2" id="KW-0012">Acyltransferase</keyword>